<evidence type="ECO:0000256" key="9">
    <source>
        <dbReference type="PROSITE-ProRule" id="PRU10125"/>
    </source>
</evidence>
<keyword evidence="6 8" id="KW-0413">Isomerase</keyword>
<keyword evidence="4 8" id="KW-0028">Amino-acid biosynthesis</keyword>
<dbReference type="HAMAP" id="MF_00197">
    <property type="entry name" value="DAP_epimerase"/>
    <property type="match status" value="1"/>
</dbReference>
<evidence type="ECO:0000256" key="6">
    <source>
        <dbReference type="ARBA" id="ARBA00023235"/>
    </source>
</evidence>
<accession>A0ABS8JH57</accession>
<feature type="site" description="Could be important to modulate the pK values of the two catalytic cysteine residues" evidence="8">
    <location>
        <position position="170"/>
    </location>
</feature>
<feature type="binding site" evidence="8">
    <location>
        <begin position="229"/>
        <end position="230"/>
    </location>
    <ligand>
        <name>substrate</name>
    </ligand>
</feature>
<reference evidence="10" key="1">
    <citation type="submission" date="2021-10" db="EMBL/GenBank/DDBJ databases">
        <authorList>
            <person name="Lyu M."/>
            <person name="Wang X."/>
            <person name="Meng X."/>
            <person name="Xu K."/>
        </authorList>
    </citation>
    <scope>NUCLEOTIDE SEQUENCE</scope>
    <source>
        <strain evidence="10">A6</strain>
    </source>
</reference>
<keyword evidence="8" id="KW-0963">Cytoplasm</keyword>
<evidence type="ECO:0000256" key="4">
    <source>
        <dbReference type="ARBA" id="ARBA00022605"/>
    </source>
</evidence>
<gene>
    <name evidence="8 10" type="primary">dapF</name>
    <name evidence="10" type="ORF">LK996_07385</name>
</gene>
<dbReference type="EC" id="5.1.1.7" evidence="3 8"/>
<dbReference type="Gene3D" id="3.10.310.10">
    <property type="entry name" value="Diaminopimelate Epimerase, Chain A, domain 1"/>
    <property type="match status" value="2"/>
</dbReference>
<protein>
    <recommendedName>
        <fullName evidence="3 8">Diaminopimelate epimerase</fullName>
        <shortName evidence="8">DAP epimerase</shortName>
        <ecNumber evidence="3 8">5.1.1.7</ecNumber>
    </recommendedName>
    <alternativeName>
        <fullName evidence="8">PLP-independent amino acid racemase</fullName>
    </alternativeName>
</protein>
<comment type="catalytic activity">
    <reaction evidence="7 8">
        <text>(2S,6S)-2,6-diaminopimelate = meso-2,6-diaminopimelate</text>
        <dbReference type="Rhea" id="RHEA:15393"/>
        <dbReference type="ChEBI" id="CHEBI:57609"/>
        <dbReference type="ChEBI" id="CHEBI:57791"/>
        <dbReference type="EC" id="5.1.1.7"/>
    </reaction>
</comment>
<dbReference type="Proteomes" id="UP001165293">
    <property type="component" value="Unassembled WGS sequence"/>
</dbReference>
<feature type="binding site" evidence="8">
    <location>
        <position position="73"/>
    </location>
    <ligand>
        <name>substrate</name>
    </ligand>
</feature>
<feature type="active site" description="Proton donor" evidence="8">
    <location>
        <position position="82"/>
    </location>
</feature>
<dbReference type="NCBIfam" id="TIGR00652">
    <property type="entry name" value="DapF"/>
    <property type="match status" value="1"/>
</dbReference>
<evidence type="ECO:0000256" key="3">
    <source>
        <dbReference type="ARBA" id="ARBA00013080"/>
    </source>
</evidence>
<dbReference type="RefSeq" id="WP_230526864.1">
    <property type="nucleotide sequence ID" value="NZ_JAJGAK010000001.1"/>
</dbReference>
<dbReference type="PANTHER" id="PTHR31689:SF0">
    <property type="entry name" value="DIAMINOPIMELATE EPIMERASE"/>
    <property type="match status" value="1"/>
</dbReference>
<evidence type="ECO:0000313" key="11">
    <source>
        <dbReference type="Proteomes" id="UP001165293"/>
    </source>
</evidence>
<keyword evidence="5 8" id="KW-0457">Lysine biosynthesis</keyword>
<keyword evidence="11" id="KW-1185">Reference proteome</keyword>
<dbReference type="InterPro" id="IPR018510">
    <property type="entry name" value="DAP_epimerase_AS"/>
</dbReference>
<proteinExistence type="inferred from homology"/>
<dbReference type="PANTHER" id="PTHR31689">
    <property type="entry name" value="DIAMINOPIMELATE EPIMERASE, CHLOROPLASTIC"/>
    <property type="match status" value="1"/>
</dbReference>
<feature type="active site" description="Proton acceptor" evidence="8">
    <location>
        <position position="228"/>
    </location>
</feature>
<feature type="binding site" evidence="8">
    <location>
        <position position="53"/>
    </location>
    <ligand>
        <name>substrate</name>
    </ligand>
</feature>
<dbReference type="GO" id="GO:0008837">
    <property type="term" value="F:diaminopimelate epimerase activity"/>
    <property type="evidence" value="ECO:0007669"/>
    <property type="project" value="UniProtKB-EC"/>
</dbReference>
<dbReference type="Pfam" id="PF01678">
    <property type="entry name" value="DAP_epimerase"/>
    <property type="match status" value="2"/>
</dbReference>
<feature type="binding site" evidence="8">
    <location>
        <position position="20"/>
    </location>
    <ligand>
        <name>substrate</name>
    </ligand>
</feature>
<evidence type="ECO:0000256" key="8">
    <source>
        <dbReference type="HAMAP-Rule" id="MF_00197"/>
    </source>
</evidence>
<feature type="binding site" evidence="8">
    <location>
        <position position="168"/>
    </location>
    <ligand>
        <name>substrate</name>
    </ligand>
</feature>
<comment type="subcellular location">
    <subcellularLocation>
        <location evidence="8">Cytoplasm</location>
    </subcellularLocation>
</comment>
<feature type="active site" evidence="9">
    <location>
        <position position="82"/>
    </location>
</feature>
<sequence length="285" mass="30182">MPHAAGGRSLRFTKMHGAGNDFVVVDLRHGQAAPDAALCRALADRHTGVGCDQILTIEAPRSANASASYRIWNADGSQAQQCGNGARCVAAWVVRDGTARGPRFELDSPAGTHAVDVLPDARYRIAMGVPDFVPSHVPLAQQGEQPRDAYDIEIDGQTLHFGAASMGNPHALIEVDDIATARVGVQGPALQRSRAFPESVNVGFAQVESRDRIRLRVYERGVGETLACGSGACAAAAILMRRGRVDRDIVVALPGGELSIAWPDDASPITMAGPAAFVFEGEWLP</sequence>
<comment type="caution">
    <text evidence="10">The sequence shown here is derived from an EMBL/GenBank/DDBJ whole genome shotgun (WGS) entry which is preliminary data.</text>
</comment>
<dbReference type="InterPro" id="IPR001653">
    <property type="entry name" value="DAP_epimerase_DapF"/>
</dbReference>
<feature type="site" description="Could be important to modulate the pK values of the two catalytic cysteine residues" evidence="8">
    <location>
        <position position="219"/>
    </location>
</feature>
<evidence type="ECO:0000256" key="7">
    <source>
        <dbReference type="ARBA" id="ARBA00051712"/>
    </source>
</evidence>
<feature type="binding site" evidence="8">
    <location>
        <position position="201"/>
    </location>
    <ligand>
        <name>substrate</name>
    </ligand>
</feature>
<feature type="site" description="Important for dimerization" evidence="8">
    <location>
        <position position="279"/>
    </location>
</feature>
<feature type="binding site" evidence="8">
    <location>
        <begin position="219"/>
        <end position="220"/>
    </location>
    <ligand>
        <name>substrate</name>
    </ligand>
</feature>
<comment type="subunit">
    <text evidence="8">Homodimer.</text>
</comment>
<comment type="function">
    <text evidence="8">Catalyzes the stereoinversion of LL-2,6-diaminopimelate (L,L-DAP) to meso-diaminopimelate (meso-DAP), a precursor of L-lysine and an essential component of the bacterial peptidoglycan.</text>
</comment>
<dbReference type="EMBL" id="JAJGAK010000001">
    <property type="protein sequence ID" value="MCC8362897.1"/>
    <property type="molecule type" value="Genomic_DNA"/>
</dbReference>
<name>A0ABS8JH57_9GAMM</name>
<evidence type="ECO:0000256" key="5">
    <source>
        <dbReference type="ARBA" id="ARBA00023154"/>
    </source>
</evidence>
<dbReference type="PROSITE" id="PS01326">
    <property type="entry name" value="DAP_EPIMERASE"/>
    <property type="match status" value="1"/>
</dbReference>
<evidence type="ECO:0000313" key="10">
    <source>
        <dbReference type="EMBL" id="MCC8362897.1"/>
    </source>
</evidence>
<comment type="similarity">
    <text evidence="2 8">Belongs to the diaminopimelate epimerase family.</text>
</comment>
<evidence type="ECO:0000256" key="1">
    <source>
        <dbReference type="ARBA" id="ARBA00005196"/>
    </source>
</evidence>
<feature type="binding site" evidence="8">
    <location>
        <begin position="83"/>
        <end position="84"/>
    </location>
    <ligand>
        <name>substrate</name>
    </ligand>
</feature>
<dbReference type="SUPFAM" id="SSF54506">
    <property type="entry name" value="Diaminopimelate epimerase-like"/>
    <property type="match status" value="2"/>
</dbReference>
<evidence type="ECO:0000256" key="2">
    <source>
        <dbReference type="ARBA" id="ARBA00010219"/>
    </source>
</evidence>
<organism evidence="10 11">
    <name type="scientific">Noviluteimonas lactosilytica</name>
    <dbReference type="NCBI Taxonomy" id="2888523"/>
    <lineage>
        <taxon>Bacteria</taxon>
        <taxon>Pseudomonadati</taxon>
        <taxon>Pseudomonadota</taxon>
        <taxon>Gammaproteobacteria</taxon>
        <taxon>Lysobacterales</taxon>
        <taxon>Lysobacteraceae</taxon>
        <taxon>Noviluteimonas</taxon>
    </lineage>
</organism>
<comment type="pathway">
    <text evidence="1 8">Amino-acid biosynthesis; L-lysine biosynthesis via DAP pathway; DL-2,6-diaminopimelate from LL-2,6-diaminopimelate: step 1/1.</text>
</comment>